<comment type="function">
    <text evidence="1 6">Hydrolyzes acetyl esters in homogalacturonan regions of pectin. In type I primary cell wall, galacturonic acid residues of pectin can be acetylated at the O-2 and O-3 positions. Decreasing the degree of acetylation of pectin gels in vitro alters their physical properties.</text>
</comment>
<keyword evidence="6" id="KW-0732">Signal</keyword>
<evidence type="ECO:0000313" key="9">
    <source>
        <dbReference type="Proteomes" id="UP000824890"/>
    </source>
</evidence>
<evidence type="ECO:0000256" key="4">
    <source>
        <dbReference type="ARBA" id="ARBA00022512"/>
    </source>
</evidence>
<evidence type="ECO:0000256" key="2">
    <source>
        <dbReference type="ARBA" id="ARBA00004191"/>
    </source>
</evidence>
<dbReference type="PANTHER" id="PTHR21562">
    <property type="entry name" value="NOTUM-RELATED"/>
    <property type="match status" value="1"/>
</dbReference>
<evidence type="ECO:0000256" key="3">
    <source>
        <dbReference type="ARBA" id="ARBA00005784"/>
    </source>
</evidence>
<comment type="similarity">
    <text evidence="3 6">Belongs to the pectinacetylesterase family.</text>
</comment>
<gene>
    <name evidence="8" type="ORF">HID58_052275</name>
</gene>
<dbReference type="EC" id="3.1.1.-" evidence="6"/>
<feature type="region of interest" description="Disordered" evidence="7">
    <location>
        <begin position="368"/>
        <end position="387"/>
    </location>
</feature>
<evidence type="ECO:0000256" key="7">
    <source>
        <dbReference type="SAM" id="MobiDB-lite"/>
    </source>
</evidence>
<organism evidence="8 9">
    <name type="scientific">Brassica napus</name>
    <name type="common">Rape</name>
    <dbReference type="NCBI Taxonomy" id="3708"/>
    <lineage>
        <taxon>Eukaryota</taxon>
        <taxon>Viridiplantae</taxon>
        <taxon>Streptophyta</taxon>
        <taxon>Embryophyta</taxon>
        <taxon>Tracheophyta</taxon>
        <taxon>Spermatophyta</taxon>
        <taxon>Magnoliopsida</taxon>
        <taxon>eudicotyledons</taxon>
        <taxon>Gunneridae</taxon>
        <taxon>Pentapetalae</taxon>
        <taxon>rosids</taxon>
        <taxon>malvids</taxon>
        <taxon>Brassicales</taxon>
        <taxon>Brassicaceae</taxon>
        <taxon>Brassiceae</taxon>
        <taxon>Brassica</taxon>
    </lineage>
</organism>
<evidence type="ECO:0000256" key="6">
    <source>
        <dbReference type="RuleBase" id="RU363114"/>
    </source>
</evidence>
<dbReference type="InterPro" id="IPR004963">
    <property type="entry name" value="PAE/NOTUM"/>
</dbReference>
<protein>
    <recommendedName>
        <fullName evidence="6">Pectin acetylesterase</fullName>
        <ecNumber evidence="6">3.1.1.-</ecNumber>
    </recommendedName>
</protein>
<keyword evidence="9" id="KW-1185">Reference proteome</keyword>
<keyword evidence="4 6" id="KW-0134">Cell wall</keyword>
<evidence type="ECO:0000256" key="1">
    <source>
        <dbReference type="ARBA" id="ARBA00003534"/>
    </source>
</evidence>
<dbReference type="Proteomes" id="UP000824890">
    <property type="component" value="Unassembled WGS sequence"/>
</dbReference>
<dbReference type="PANTHER" id="PTHR21562:SF54">
    <property type="entry name" value="PECTIN ACETYLESTERASE 1"/>
    <property type="match status" value="1"/>
</dbReference>
<keyword evidence="6" id="KW-0378">Hydrolase</keyword>
<dbReference type="EMBL" id="JAGKQM010000013">
    <property type="protein sequence ID" value="KAH0889846.1"/>
    <property type="molecule type" value="Genomic_DNA"/>
</dbReference>
<proteinExistence type="inferred from homology"/>
<keyword evidence="5 6" id="KW-0961">Cell wall biogenesis/degradation</keyword>
<comment type="caution">
    <text evidence="8">The sequence shown here is derived from an EMBL/GenBank/DDBJ whole genome shotgun (WGS) entry which is preliminary data.</text>
</comment>
<feature type="chain" id="PRO_5044958018" description="Pectin acetylesterase" evidence="6">
    <location>
        <begin position="26"/>
        <end position="468"/>
    </location>
</feature>
<evidence type="ECO:0000313" key="8">
    <source>
        <dbReference type="EMBL" id="KAH0889846.1"/>
    </source>
</evidence>
<accession>A0ABQ8ABH9</accession>
<sequence>MNALLWNWSLTGLFLLSILADGVMGSDEMDLFNNFSGTNVFQKQDDGADVLMVGLTLVQTAAAEGAVCLDGSVPGYHLYRGYGSGANNWIIQLQGGAWCDSIEDCQNRKRSRVGSSTLMETPIEFKGILSNKAAENPDFYNWNKAVVRYCDGASFSGDSENKTEQLQFRGKRIFLAVMEDLIAKGMCHAKQALLNGCSSGGLAAILRCDDFSSLFPHTTKVKCMSDAGFFLDAVDISGARSIRRMYSGVVNTQGLQNTLPRTCTSHLDPTSCFFPQNIINQVKTPLFILNSAFDSWQIENSIAPPSADPSGSWHNCSSSFKCNTSQMQFLEGFRMSMLDALKTFSMSSKNGMYISSRWAHCLAGRKDTWSPGNSQPGEDTNRKTSRVGSSTLMDKHISFKGILSNKASENPDFYNWNKAEIRYCDGASFSGDSENKTAQLQFRGKRIFLAVMEDLMAKGMHVACEAGI</sequence>
<reference evidence="8 9" key="1">
    <citation type="submission" date="2021-05" db="EMBL/GenBank/DDBJ databases">
        <title>Genome Assembly of Synthetic Allotetraploid Brassica napus Reveals Homoeologous Exchanges between Subgenomes.</title>
        <authorList>
            <person name="Davis J.T."/>
        </authorList>
    </citation>
    <scope>NUCLEOTIDE SEQUENCE [LARGE SCALE GENOMIC DNA]</scope>
    <source>
        <strain evidence="9">cv. Da-Ae</strain>
        <tissue evidence="8">Seedling</tissue>
    </source>
</reference>
<evidence type="ECO:0000256" key="5">
    <source>
        <dbReference type="ARBA" id="ARBA00023316"/>
    </source>
</evidence>
<name>A0ABQ8ABH9_BRANA</name>
<comment type="subcellular location">
    <subcellularLocation>
        <location evidence="2 6">Secreted</location>
        <location evidence="2 6">Cell wall</location>
    </subcellularLocation>
</comment>
<keyword evidence="6" id="KW-0964">Secreted</keyword>
<dbReference type="Pfam" id="PF03283">
    <property type="entry name" value="PAE"/>
    <property type="match status" value="2"/>
</dbReference>
<feature type="signal peptide" evidence="6">
    <location>
        <begin position="1"/>
        <end position="25"/>
    </location>
</feature>